<dbReference type="Proteomes" id="UP001281761">
    <property type="component" value="Unassembled WGS sequence"/>
</dbReference>
<comment type="caution">
    <text evidence="1">The sequence shown here is derived from an EMBL/GenBank/DDBJ whole genome shotgun (WGS) entry which is preliminary data.</text>
</comment>
<dbReference type="EMBL" id="JARBJD010000050">
    <property type="protein sequence ID" value="KAK2956983.1"/>
    <property type="molecule type" value="Genomic_DNA"/>
</dbReference>
<protein>
    <submittedName>
        <fullName evidence="1">Uncharacterized protein</fullName>
    </submittedName>
</protein>
<sequence>MTAIDKKTDASTSSTRSVMSIPQFPFPGDCSPFLNWTKGRRDDIHSKAIVFRSLVATLKSQPALDDSLEAKAVRFLESAKLGTKESADAFLDSFESSSDESSTKFVQCIVVLISSASQVITMAAMKIHQNLMWLCSTKNLLLLITADLIPHLINTLNPLSLSYAEGVGIHINIMKSVRPSLLLTTSNGLEQLGIEVHDERQAVHETVFQRVLVPSEKYIRHLCVNRYSIVDRGMSNKFMVLLVRLLHICHDHQPTLDCVLHMPIVLTIPRCLSFFEYDDTIYHSLNSMIGAKLDWNKTMGTKRQMEKNVHRMLRMEGIDDVMEEKLQNDQNEFIGRWIVAFSIDWNNLQGLNHPERE</sequence>
<evidence type="ECO:0000313" key="1">
    <source>
        <dbReference type="EMBL" id="KAK2956983.1"/>
    </source>
</evidence>
<proteinExistence type="predicted"/>
<reference evidence="1 2" key="1">
    <citation type="journal article" date="2022" name="bioRxiv">
        <title>Genomics of Preaxostyla Flagellates Illuminates Evolutionary Transitions and the Path Towards Mitochondrial Loss.</title>
        <authorList>
            <person name="Novak L.V.F."/>
            <person name="Treitli S.C."/>
            <person name="Pyrih J."/>
            <person name="Halakuc P."/>
            <person name="Pipaliya S.V."/>
            <person name="Vacek V."/>
            <person name="Brzon O."/>
            <person name="Soukal P."/>
            <person name="Eme L."/>
            <person name="Dacks J.B."/>
            <person name="Karnkowska A."/>
            <person name="Elias M."/>
            <person name="Hampl V."/>
        </authorList>
    </citation>
    <scope>NUCLEOTIDE SEQUENCE [LARGE SCALE GENOMIC DNA]</scope>
    <source>
        <strain evidence="1">NAU3</strain>
        <tissue evidence="1">Gut</tissue>
    </source>
</reference>
<keyword evidence="2" id="KW-1185">Reference proteome</keyword>
<evidence type="ECO:0000313" key="2">
    <source>
        <dbReference type="Proteomes" id="UP001281761"/>
    </source>
</evidence>
<accession>A0ABQ9XZT1</accession>
<name>A0ABQ9XZT1_9EUKA</name>
<organism evidence="1 2">
    <name type="scientific">Blattamonas nauphoetae</name>
    <dbReference type="NCBI Taxonomy" id="2049346"/>
    <lineage>
        <taxon>Eukaryota</taxon>
        <taxon>Metamonada</taxon>
        <taxon>Preaxostyla</taxon>
        <taxon>Oxymonadida</taxon>
        <taxon>Blattamonas</taxon>
    </lineage>
</organism>
<gene>
    <name evidence="1" type="ORF">BLNAU_8058</name>
</gene>